<keyword evidence="3" id="KW-1185">Reference proteome</keyword>
<protein>
    <submittedName>
        <fullName evidence="2">T9SS type A sorting domain-containing protein</fullName>
    </submittedName>
</protein>
<dbReference type="Proteomes" id="UP000626554">
    <property type="component" value="Unassembled WGS sequence"/>
</dbReference>
<gene>
    <name evidence="2" type="ORF">HW556_15290</name>
</gene>
<organism evidence="2 3">
    <name type="scientific">Hymenobacter terrestris</name>
    <dbReference type="NCBI Taxonomy" id="2748310"/>
    <lineage>
        <taxon>Bacteria</taxon>
        <taxon>Pseudomonadati</taxon>
        <taxon>Bacteroidota</taxon>
        <taxon>Cytophagia</taxon>
        <taxon>Cytophagales</taxon>
        <taxon>Hymenobacteraceae</taxon>
        <taxon>Hymenobacter</taxon>
    </lineage>
</organism>
<dbReference type="EMBL" id="JABKAV010000063">
    <property type="protein sequence ID" value="NVO86250.1"/>
    <property type="molecule type" value="Genomic_DNA"/>
</dbReference>
<feature type="chain" id="PRO_5045657950" evidence="1">
    <location>
        <begin position="22"/>
        <end position="503"/>
    </location>
</feature>
<dbReference type="RefSeq" id="WP_176900986.1">
    <property type="nucleotide sequence ID" value="NZ_JABKAV010000063.1"/>
</dbReference>
<dbReference type="NCBIfam" id="TIGR04183">
    <property type="entry name" value="Por_Secre_tail"/>
    <property type="match status" value="1"/>
</dbReference>
<proteinExistence type="predicted"/>
<keyword evidence="1" id="KW-0732">Signal</keyword>
<dbReference type="InterPro" id="IPR026444">
    <property type="entry name" value="Secre_tail"/>
</dbReference>
<evidence type="ECO:0000313" key="2">
    <source>
        <dbReference type="EMBL" id="NVO86250.1"/>
    </source>
</evidence>
<feature type="signal peptide" evidence="1">
    <location>
        <begin position="1"/>
        <end position="21"/>
    </location>
</feature>
<evidence type="ECO:0000313" key="3">
    <source>
        <dbReference type="Proteomes" id="UP000626554"/>
    </source>
</evidence>
<sequence length="503" mass="54236">MLHRYLLPLALLLTTALSATAQNWRPFRPNGDVHAYTLSRNGAATDTVLTLRLDSAGVRGADSVYFFNRMMRPVKSTGTGERWRKSRNNQFGARLRYETATKVYWLEWAAEVGEPARSIPLPVFLQSGTFMGGSATVVGRAVRQLAGQPDSVLTLRVGAETYEVSKSYGLITGPLPNGAGLTLARPPAVAGRSYYNPLLLLDLQPGDELGYYREELSFGGSLICESTSLLQRIISRQQTPDSLIYIVRYQSRTQTSGAPGCSAAGVTFQPPTTVRQAASLRTGQWRTSLGGAVEPSGYVQLLAYEWPAARASPVGIFMGHPIVPSRKSGGTCGPTATLRTQELFRIRGGMEDIYLPYFSFDWAGRNELLNAGLGVVQLQQGYGQKLQLTYYRRTSSAGTTTCGSHEPFGLLLSAAPGSVAAPGVRLYPNPAATTATLELPAPSTAPAHLTLLNATGQTLRTQQLPAGTTRAPVALDGLPAGLYLVRLEQPGKLPVVLRLQHEQ</sequence>
<accession>A0ABX2Q7K3</accession>
<evidence type="ECO:0000256" key="1">
    <source>
        <dbReference type="SAM" id="SignalP"/>
    </source>
</evidence>
<name>A0ABX2Q7K3_9BACT</name>
<comment type="caution">
    <text evidence="2">The sequence shown here is derived from an EMBL/GenBank/DDBJ whole genome shotgun (WGS) entry which is preliminary data.</text>
</comment>
<reference evidence="2 3" key="1">
    <citation type="submission" date="2020-05" db="EMBL/GenBank/DDBJ databases">
        <title>Hymenobacter terrestris sp. nov. and Hymenobacter lapidiphilus sp. nov., isolated from regoliths in Antarctica.</title>
        <authorList>
            <person name="Sedlacek I."/>
            <person name="Pantucek R."/>
            <person name="Zeman M."/>
            <person name="Holochova P."/>
            <person name="Kralova S."/>
            <person name="Stankova E."/>
            <person name="Sedo O."/>
            <person name="Micenkova L."/>
            <person name="Svec P."/>
            <person name="Gupta V."/>
            <person name="Sood U."/>
            <person name="Korpole U.S."/>
            <person name="Lal R."/>
        </authorList>
    </citation>
    <scope>NUCLEOTIDE SEQUENCE [LARGE SCALE GENOMIC DNA]</scope>
    <source>
        <strain evidence="2 3">P5252</strain>
    </source>
</reference>